<dbReference type="Proteomes" id="UP001642540">
    <property type="component" value="Unassembled WGS sequence"/>
</dbReference>
<evidence type="ECO:0000313" key="3">
    <source>
        <dbReference type="EMBL" id="CAL8145877.1"/>
    </source>
</evidence>
<protein>
    <submittedName>
        <fullName evidence="3">Uncharacterized protein</fullName>
    </submittedName>
</protein>
<feature type="transmembrane region" description="Helical" evidence="2">
    <location>
        <begin position="82"/>
        <end position="103"/>
    </location>
</feature>
<keyword evidence="4" id="KW-1185">Reference proteome</keyword>
<dbReference type="EMBL" id="CAXLJM020000164">
    <property type="protein sequence ID" value="CAL8145877.1"/>
    <property type="molecule type" value="Genomic_DNA"/>
</dbReference>
<keyword evidence="2" id="KW-0812">Transmembrane</keyword>
<name>A0ABP1S8U5_9HEXA</name>
<gene>
    <name evidence="3" type="ORF">ODALV1_LOCUS30629</name>
</gene>
<evidence type="ECO:0000256" key="1">
    <source>
        <dbReference type="SAM" id="MobiDB-lite"/>
    </source>
</evidence>
<keyword evidence="2" id="KW-1133">Transmembrane helix</keyword>
<sequence length="217" mass="24201">MGAPASERTRRLARRYGCLSSVLNATNLILATLFVATAICLGNVLCNSKGEKLFSNGVDPAPILEHLTQRSDLDYAFSLMEYSVFSVGLVAISAPQYYGASLLSQATRLNENPSEAILKVNTQIAIQMGYMFIEFPGLVYLLLTTPEGIVDWTVIFYIFLFLFRFVGFVIVFRFWGELHTAADTDCEKNSEEEKESKDKTVEAETLTISIPEEENKP</sequence>
<proteinExistence type="predicted"/>
<accession>A0ABP1S8U5</accession>
<feature type="transmembrane region" description="Helical" evidence="2">
    <location>
        <begin position="155"/>
        <end position="175"/>
    </location>
</feature>
<feature type="transmembrane region" description="Helical" evidence="2">
    <location>
        <begin position="21"/>
        <end position="45"/>
    </location>
</feature>
<reference evidence="3 4" key="1">
    <citation type="submission" date="2024-08" db="EMBL/GenBank/DDBJ databases">
        <authorList>
            <person name="Cucini C."/>
            <person name="Frati F."/>
        </authorList>
    </citation>
    <scope>NUCLEOTIDE SEQUENCE [LARGE SCALE GENOMIC DNA]</scope>
</reference>
<keyword evidence="2" id="KW-0472">Membrane</keyword>
<evidence type="ECO:0000313" key="4">
    <source>
        <dbReference type="Proteomes" id="UP001642540"/>
    </source>
</evidence>
<comment type="caution">
    <text evidence="3">The sequence shown here is derived from an EMBL/GenBank/DDBJ whole genome shotgun (WGS) entry which is preliminary data.</text>
</comment>
<feature type="transmembrane region" description="Helical" evidence="2">
    <location>
        <begin position="124"/>
        <end position="143"/>
    </location>
</feature>
<organism evidence="3 4">
    <name type="scientific">Orchesella dallaii</name>
    <dbReference type="NCBI Taxonomy" id="48710"/>
    <lineage>
        <taxon>Eukaryota</taxon>
        <taxon>Metazoa</taxon>
        <taxon>Ecdysozoa</taxon>
        <taxon>Arthropoda</taxon>
        <taxon>Hexapoda</taxon>
        <taxon>Collembola</taxon>
        <taxon>Entomobryomorpha</taxon>
        <taxon>Entomobryoidea</taxon>
        <taxon>Orchesellidae</taxon>
        <taxon>Orchesellinae</taxon>
        <taxon>Orchesella</taxon>
    </lineage>
</organism>
<feature type="region of interest" description="Disordered" evidence="1">
    <location>
        <begin position="185"/>
        <end position="217"/>
    </location>
</feature>
<evidence type="ECO:0000256" key="2">
    <source>
        <dbReference type="SAM" id="Phobius"/>
    </source>
</evidence>
<feature type="compositionally biased region" description="Basic and acidic residues" evidence="1">
    <location>
        <begin position="185"/>
        <end position="202"/>
    </location>
</feature>